<evidence type="ECO:0000256" key="2">
    <source>
        <dbReference type="ARBA" id="ARBA00008806"/>
    </source>
</evidence>
<evidence type="ECO:0000256" key="6">
    <source>
        <dbReference type="ARBA" id="ARBA00023136"/>
    </source>
</evidence>
<gene>
    <name evidence="7" type="ORF">LCGC14_0113430</name>
</gene>
<accession>A0A0F9VPX9</accession>
<keyword evidence="5" id="KW-1133">Transmembrane helix</keyword>
<dbReference type="EMBL" id="LAZR01000033">
    <property type="protein sequence ID" value="KKO01988.1"/>
    <property type="molecule type" value="Genomic_DNA"/>
</dbReference>
<dbReference type="InterPro" id="IPR051539">
    <property type="entry name" value="T4SS-coupling_protein"/>
</dbReference>
<dbReference type="Pfam" id="PF02534">
    <property type="entry name" value="T4SS-DNA_transf"/>
    <property type="match status" value="1"/>
</dbReference>
<dbReference type="SUPFAM" id="SSF52540">
    <property type="entry name" value="P-loop containing nucleoside triphosphate hydrolases"/>
    <property type="match status" value="1"/>
</dbReference>
<comment type="caution">
    <text evidence="7">The sequence shown here is derived from an EMBL/GenBank/DDBJ whole genome shotgun (WGS) entry which is preliminary data.</text>
</comment>
<evidence type="ECO:0000256" key="1">
    <source>
        <dbReference type="ARBA" id="ARBA00004651"/>
    </source>
</evidence>
<evidence type="ECO:0000313" key="7">
    <source>
        <dbReference type="EMBL" id="KKO01988.1"/>
    </source>
</evidence>
<dbReference type="PANTHER" id="PTHR37937">
    <property type="entry name" value="CONJUGATIVE TRANSFER: DNA TRANSPORT"/>
    <property type="match status" value="1"/>
</dbReference>
<dbReference type="GO" id="GO:0005886">
    <property type="term" value="C:plasma membrane"/>
    <property type="evidence" value="ECO:0007669"/>
    <property type="project" value="UniProtKB-SubCell"/>
</dbReference>
<dbReference type="InterPro" id="IPR003688">
    <property type="entry name" value="TraG/VirD4"/>
</dbReference>
<keyword evidence="3" id="KW-1003">Cell membrane</keyword>
<evidence type="ECO:0008006" key="8">
    <source>
        <dbReference type="Google" id="ProtNLM"/>
    </source>
</evidence>
<organism evidence="7">
    <name type="scientific">marine sediment metagenome</name>
    <dbReference type="NCBI Taxonomy" id="412755"/>
    <lineage>
        <taxon>unclassified sequences</taxon>
        <taxon>metagenomes</taxon>
        <taxon>ecological metagenomes</taxon>
    </lineage>
</organism>
<dbReference type="Gene3D" id="3.40.50.300">
    <property type="entry name" value="P-loop containing nucleotide triphosphate hydrolases"/>
    <property type="match status" value="1"/>
</dbReference>
<evidence type="ECO:0000256" key="3">
    <source>
        <dbReference type="ARBA" id="ARBA00022475"/>
    </source>
</evidence>
<dbReference type="AlphaFoldDB" id="A0A0F9VPX9"/>
<dbReference type="PANTHER" id="PTHR37937:SF1">
    <property type="entry name" value="CONJUGATIVE TRANSFER: DNA TRANSPORT"/>
    <property type="match status" value="1"/>
</dbReference>
<proteinExistence type="inferred from homology"/>
<reference evidence="7" key="1">
    <citation type="journal article" date="2015" name="Nature">
        <title>Complex archaea that bridge the gap between prokaryotes and eukaryotes.</title>
        <authorList>
            <person name="Spang A."/>
            <person name="Saw J.H."/>
            <person name="Jorgensen S.L."/>
            <person name="Zaremba-Niedzwiedzka K."/>
            <person name="Martijn J."/>
            <person name="Lind A.E."/>
            <person name="van Eijk R."/>
            <person name="Schleper C."/>
            <person name="Guy L."/>
            <person name="Ettema T.J."/>
        </authorList>
    </citation>
    <scope>NUCLEOTIDE SEQUENCE</scope>
</reference>
<evidence type="ECO:0000256" key="4">
    <source>
        <dbReference type="ARBA" id="ARBA00022692"/>
    </source>
</evidence>
<keyword evidence="6" id="KW-0472">Membrane</keyword>
<name>A0A0F9VPX9_9ZZZZ</name>
<dbReference type="CDD" id="cd01127">
    <property type="entry name" value="TrwB_TraG_TraD_VirD4"/>
    <property type="match status" value="1"/>
</dbReference>
<evidence type="ECO:0000256" key="5">
    <source>
        <dbReference type="ARBA" id="ARBA00022989"/>
    </source>
</evidence>
<protein>
    <recommendedName>
        <fullName evidence="8">TraD/TraG TraM recognition site domain-containing protein</fullName>
    </recommendedName>
</protein>
<comment type="subcellular location">
    <subcellularLocation>
        <location evidence="1">Cell membrane</location>
        <topology evidence="1">Multi-pass membrane protein</topology>
    </subcellularLocation>
</comment>
<keyword evidence="4" id="KW-0812">Transmembrane</keyword>
<sequence length="427" mass="46241">MTHAINLGYTLEDTRTPLGFGAAPAQKNAGGALIRDDSDAGLVTIAGTGTGKGVSQVIPTALTYPGSMVIMDTKGEIAAVTARARREMGQEVVILDPFGKSTDALNPMEMIDPASIDAPDQCNRLARMMNTKGFIEDPFWDDMSQSIISGTLLFLATHIPRAERSMALLHRMWGVSDHLEEMLACMEACDLHGGAMAAASRAYTSAPDKTAGSILTTMRNHIGFLTSARSQAGLSGGWGLLKRIREGVPMTIYLRVPPHLLSSHGQLLRIWLGTILNTVAQREQRPEIPDLFLVDEAATLGHLDELLTAASLLRGYGLRTWTFWQSIGQIETIYGARASEFLDNAGTLSMFGASNAAAANNLRTLTGYEGQILGMKRDEQVICLQGNEAQRAVKLNYLTDPAFQGRFDPNPFYARPQVKSRGMEIAA</sequence>
<dbReference type="InterPro" id="IPR027417">
    <property type="entry name" value="P-loop_NTPase"/>
</dbReference>
<comment type="similarity">
    <text evidence="2">Belongs to the VirD4/TraG family.</text>
</comment>